<keyword evidence="2" id="KW-1185">Reference proteome</keyword>
<dbReference type="AlphaFoldDB" id="A0AAV6L1G8"/>
<evidence type="ECO:0000313" key="2">
    <source>
        <dbReference type="Proteomes" id="UP000823749"/>
    </source>
</evidence>
<protein>
    <submittedName>
        <fullName evidence="1">Uncharacterized protein</fullName>
    </submittedName>
</protein>
<comment type="caution">
    <text evidence="1">The sequence shown here is derived from an EMBL/GenBank/DDBJ whole genome shotgun (WGS) entry which is preliminary data.</text>
</comment>
<dbReference type="Proteomes" id="UP000823749">
    <property type="component" value="Chromosome 3"/>
</dbReference>
<dbReference type="EMBL" id="JACTNZ010000003">
    <property type="protein sequence ID" value="KAG5558908.1"/>
    <property type="molecule type" value="Genomic_DNA"/>
</dbReference>
<accession>A0AAV6L1G8</accession>
<organism evidence="1 2">
    <name type="scientific">Rhododendron griersonianum</name>
    <dbReference type="NCBI Taxonomy" id="479676"/>
    <lineage>
        <taxon>Eukaryota</taxon>
        <taxon>Viridiplantae</taxon>
        <taxon>Streptophyta</taxon>
        <taxon>Embryophyta</taxon>
        <taxon>Tracheophyta</taxon>
        <taxon>Spermatophyta</taxon>
        <taxon>Magnoliopsida</taxon>
        <taxon>eudicotyledons</taxon>
        <taxon>Gunneridae</taxon>
        <taxon>Pentapetalae</taxon>
        <taxon>asterids</taxon>
        <taxon>Ericales</taxon>
        <taxon>Ericaceae</taxon>
        <taxon>Ericoideae</taxon>
        <taxon>Rhodoreae</taxon>
        <taxon>Rhododendron</taxon>
    </lineage>
</organism>
<reference evidence="1" key="1">
    <citation type="submission" date="2020-08" db="EMBL/GenBank/DDBJ databases">
        <title>Plant Genome Project.</title>
        <authorList>
            <person name="Zhang R.-G."/>
        </authorList>
    </citation>
    <scope>NUCLEOTIDE SEQUENCE</scope>
    <source>
        <strain evidence="1">WSP0</strain>
        <tissue evidence="1">Leaf</tissue>
    </source>
</reference>
<evidence type="ECO:0000313" key="1">
    <source>
        <dbReference type="EMBL" id="KAG5558908.1"/>
    </source>
</evidence>
<gene>
    <name evidence="1" type="ORF">RHGRI_008749</name>
</gene>
<sequence>MIICCHIESASGGEMGGYAIRKRNLIFHHMERGERDHLLPPPLLFLPPEEKHPSNSRRTEGWSNVGYIGFHLAVEEQIVGGDRGSVAISYTRGNHLLRRSRHSSSSSSDDDDSCVL</sequence>
<proteinExistence type="predicted"/>
<name>A0AAV6L1G8_9ERIC</name>